<name>A0A8S1YLL2_9CILI</name>
<organism evidence="2 3">
    <name type="scientific">Paramecium pentaurelia</name>
    <dbReference type="NCBI Taxonomy" id="43138"/>
    <lineage>
        <taxon>Eukaryota</taxon>
        <taxon>Sar</taxon>
        <taxon>Alveolata</taxon>
        <taxon>Ciliophora</taxon>
        <taxon>Intramacronucleata</taxon>
        <taxon>Oligohymenophorea</taxon>
        <taxon>Peniculida</taxon>
        <taxon>Parameciidae</taxon>
        <taxon>Paramecium</taxon>
    </lineage>
</organism>
<sequence length="156" mass="18238">MSYSNLSPLSQSSESNSQRNKKNIVNFDVIHDPVLEKNHGNNQRIGRSSLKNQKMQNMVKTVNKYLQTYEIYLKLLLGRRIKSKDEQKLNNKFGRFIGQIDENILPEAVLKFPNPDCLQCEQLEIMSPIDTILFIEKVLKLDMKKIDNQIFMKVHE</sequence>
<proteinExistence type="predicted"/>
<gene>
    <name evidence="2" type="ORF">PPENT_87.1.T2300005</name>
</gene>
<reference evidence="2" key="1">
    <citation type="submission" date="2021-01" db="EMBL/GenBank/DDBJ databases">
        <authorList>
            <consortium name="Genoscope - CEA"/>
            <person name="William W."/>
        </authorList>
    </citation>
    <scope>NUCLEOTIDE SEQUENCE</scope>
</reference>
<accession>A0A8S1YLL2</accession>
<evidence type="ECO:0000313" key="3">
    <source>
        <dbReference type="Proteomes" id="UP000689195"/>
    </source>
</evidence>
<dbReference type="Proteomes" id="UP000689195">
    <property type="component" value="Unassembled WGS sequence"/>
</dbReference>
<dbReference type="EMBL" id="CAJJDO010000230">
    <property type="protein sequence ID" value="CAD8214613.1"/>
    <property type="molecule type" value="Genomic_DNA"/>
</dbReference>
<evidence type="ECO:0000256" key="1">
    <source>
        <dbReference type="SAM" id="MobiDB-lite"/>
    </source>
</evidence>
<protein>
    <submittedName>
        <fullName evidence="2">Uncharacterized protein</fullName>
    </submittedName>
</protein>
<dbReference type="AlphaFoldDB" id="A0A8S1YLL2"/>
<feature type="region of interest" description="Disordered" evidence="1">
    <location>
        <begin position="1"/>
        <end position="20"/>
    </location>
</feature>
<keyword evidence="3" id="KW-1185">Reference proteome</keyword>
<feature type="compositionally biased region" description="Low complexity" evidence="1">
    <location>
        <begin position="1"/>
        <end position="18"/>
    </location>
</feature>
<comment type="caution">
    <text evidence="2">The sequence shown here is derived from an EMBL/GenBank/DDBJ whole genome shotgun (WGS) entry which is preliminary data.</text>
</comment>
<dbReference type="OrthoDB" id="296386at2759"/>
<evidence type="ECO:0000313" key="2">
    <source>
        <dbReference type="EMBL" id="CAD8214613.1"/>
    </source>
</evidence>